<dbReference type="EMBL" id="AFBI03000044">
    <property type="protein sequence ID" value="EJW03133.1"/>
    <property type="molecule type" value="Genomic_DNA"/>
</dbReference>
<dbReference type="HOGENOM" id="CLU_1768021_0_0_1"/>
<name>J8ZU07_EDHAE</name>
<proteinExistence type="predicted"/>
<keyword evidence="1" id="KW-0472">Membrane</keyword>
<reference evidence="3" key="2">
    <citation type="submission" date="2015-07" db="EMBL/GenBank/DDBJ databases">
        <title>Contrasting host-pathogen interactions and genome evolution in two generalist and specialist microsporidian pathogens of mosquitoes.</title>
        <authorList>
            <consortium name="The Broad Institute Genomics Platform"/>
            <consortium name="The Broad Institute Genome Sequencing Center for Infectious Disease"/>
            <person name="Cuomo C.A."/>
            <person name="Sanscrainte N.D."/>
            <person name="Goldberg J.M."/>
            <person name="Heiman D."/>
            <person name="Young S."/>
            <person name="Zeng Q."/>
            <person name="Becnel J.J."/>
            <person name="Birren B.W."/>
        </authorList>
    </citation>
    <scope>NUCLEOTIDE SEQUENCE [LARGE SCALE GENOMIC DNA]</scope>
    <source>
        <strain evidence="3">USNM 41457</strain>
    </source>
</reference>
<evidence type="ECO:0000313" key="3">
    <source>
        <dbReference type="Proteomes" id="UP000003163"/>
    </source>
</evidence>
<gene>
    <name evidence="2" type="ORF">EDEG_02492</name>
</gene>
<keyword evidence="1" id="KW-1133">Transmembrane helix</keyword>
<keyword evidence="3" id="KW-1185">Reference proteome</keyword>
<organism evidence="2 3">
    <name type="scientific">Edhazardia aedis (strain USNM 41457)</name>
    <name type="common">Microsporidian parasite</name>
    <dbReference type="NCBI Taxonomy" id="1003232"/>
    <lineage>
        <taxon>Eukaryota</taxon>
        <taxon>Fungi</taxon>
        <taxon>Fungi incertae sedis</taxon>
        <taxon>Microsporidia</taxon>
        <taxon>Edhazardia</taxon>
    </lineage>
</organism>
<sequence>MSDNIEIMPTEPLRTEVENPTNHTQCFKENIYKIFLNTLFFICSTPLLIPSLVLMVFFCIQLKEIPEMIKILGWIVLFSVCGIIMDTLQFFHIKKTYMPIKDFFCALKKLYRKRYYHTTLRLIYFVSTFLVMFYGNKKIKQLANHEI</sequence>
<comment type="caution">
    <text evidence="2">The sequence shown here is derived from an EMBL/GenBank/DDBJ whole genome shotgun (WGS) entry which is preliminary data.</text>
</comment>
<dbReference type="Proteomes" id="UP000003163">
    <property type="component" value="Unassembled WGS sequence"/>
</dbReference>
<reference evidence="2 3" key="1">
    <citation type="submission" date="2011-08" db="EMBL/GenBank/DDBJ databases">
        <authorList>
            <person name="Liu Z.J."/>
            <person name="Shi F.L."/>
            <person name="Lu J.Q."/>
            <person name="Li M."/>
            <person name="Wang Z.L."/>
        </authorList>
    </citation>
    <scope>NUCLEOTIDE SEQUENCE [LARGE SCALE GENOMIC DNA]</scope>
    <source>
        <strain evidence="2 3">USNM 41457</strain>
    </source>
</reference>
<feature type="transmembrane region" description="Helical" evidence="1">
    <location>
        <begin position="115"/>
        <end position="135"/>
    </location>
</feature>
<dbReference type="VEuPathDB" id="MicrosporidiaDB:EDEG_02492"/>
<dbReference type="InParanoid" id="J8ZU07"/>
<keyword evidence="1" id="KW-0812">Transmembrane</keyword>
<accession>J8ZU07</accession>
<protein>
    <submittedName>
        <fullName evidence="2">Uncharacterized protein</fullName>
    </submittedName>
</protein>
<feature type="transmembrane region" description="Helical" evidence="1">
    <location>
        <begin position="71"/>
        <end position="91"/>
    </location>
</feature>
<feature type="transmembrane region" description="Helical" evidence="1">
    <location>
        <begin position="34"/>
        <end position="59"/>
    </location>
</feature>
<evidence type="ECO:0000313" key="2">
    <source>
        <dbReference type="EMBL" id="EJW03133.1"/>
    </source>
</evidence>
<evidence type="ECO:0000256" key="1">
    <source>
        <dbReference type="SAM" id="Phobius"/>
    </source>
</evidence>
<dbReference type="AlphaFoldDB" id="J8ZU07"/>